<evidence type="ECO:0000313" key="4">
    <source>
        <dbReference type="Proteomes" id="UP000056968"/>
    </source>
</evidence>
<dbReference type="STRING" id="1332080.ATN00_19395"/>
<sequence length="394" mass="43273">MTLNILMLSTLFPDMSRPNFGVFVERQARELASRAEAHVTVIAPIGMPPWPLSNAARYAPLRALPRKERWKDMTVYRPTFPIIPKFGGRTNVYSMTRAILPLVRRLHEEKPFDVIDASFFFPDGPVAQRLSRALGIPYSVKARGADIHYWGARSGTRKMVKRAADRAAGLLAVSAAMKRSMARMGIEDDKIRVHYTGVDLDRFELADRDAAKTALGFEGPVALCVGALIPRKGQELLVRALPHLPDVTLLMAGQGQYRRTLEKLAEELGVDRRIGYLGSVPHDRLPRIYAAADVMALVSASEGLANAWVEALACGTPIVISDVGGARELVDRPEAGRIVERDPEAIAAGIQALLDNPPDRETVRETALRFTWGTNGDVLLEHLQAVAHGETPPA</sequence>
<protein>
    <submittedName>
        <fullName evidence="3">Glycoside hydrolase</fullName>
    </submittedName>
</protein>
<feature type="domain" description="Glycosyl transferase family 1" evidence="1">
    <location>
        <begin position="217"/>
        <end position="367"/>
    </location>
</feature>
<dbReference type="SUPFAM" id="SSF53756">
    <property type="entry name" value="UDP-Glycosyltransferase/glycogen phosphorylase"/>
    <property type="match status" value="1"/>
</dbReference>
<reference evidence="3 4" key="1">
    <citation type="submission" date="2015-11" db="EMBL/GenBank/DDBJ databases">
        <title>A Two-component Flavoprotein Monooxygenase System MeaXY Responsible for para-Hydroxylation of 2-Methyl-6-ethylaniline and 2,6-Diethylaniline in Sphingobium baderi DE-13.</title>
        <authorList>
            <person name="Cheng M."/>
            <person name="Meng Q."/>
            <person name="Yang Y."/>
            <person name="Chu C."/>
            <person name="Yan X."/>
            <person name="He J."/>
            <person name="Li S."/>
        </authorList>
    </citation>
    <scope>NUCLEOTIDE SEQUENCE [LARGE SCALE GENOMIC DNA]</scope>
    <source>
        <strain evidence="3 4">DE-13</strain>
    </source>
</reference>
<keyword evidence="4" id="KW-1185">Reference proteome</keyword>
<dbReference type="KEGG" id="sbd:ATN00_19395"/>
<dbReference type="RefSeq" id="WP_062067983.1">
    <property type="nucleotide sequence ID" value="NZ_CP013264.1"/>
</dbReference>
<organism evidence="3 4">
    <name type="scientific">Sphingobium baderi</name>
    <dbReference type="NCBI Taxonomy" id="1332080"/>
    <lineage>
        <taxon>Bacteria</taxon>
        <taxon>Pseudomonadati</taxon>
        <taxon>Pseudomonadota</taxon>
        <taxon>Alphaproteobacteria</taxon>
        <taxon>Sphingomonadales</taxon>
        <taxon>Sphingomonadaceae</taxon>
        <taxon>Sphingobium</taxon>
    </lineage>
</organism>
<proteinExistence type="predicted"/>
<dbReference type="AlphaFoldDB" id="A0A0S3F383"/>
<feature type="domain" description="Glycosyltransferase subfamily 4-like N-terminal" evidence="2">
    <location>
        <begin position="23"/>
        <end position="202"/>
    </location>
</feature>
<dbReference type="InterPro" id="IPR050194">
    <property type="entry name" value="Glycosyltransferase_grp1"/>
</dbReference>
<name>A0A0S3F383_9SPHN</name>
<dbReference type="EMBL" id="CP013264">
    <property type="protein sequence ID" value="ALR22155.1"/>
    <property type="molecule type" value="Genomic_DNA"/>
</dbReference>
<dbReference type="PANTHER" id="PTHR45947">
    <property type="entry name" value="SULFOQUINOVOSYL TRANSFERASE SQD2"/>
    <property type="match status" value="1"/>
</dbReference>
<dbReference type="GO" id="GO:0016757">
    <property type="term" value="F:glycosyltransferase activity"/>
    <property type="evidence" value="ECO:0007669"/>
    <property type="project" value="InterPro"/>
</dbReference>
<dbReference type="Pfam" id="PF00534">
    <property type="entry name" value="Glycos_transf_1"/>
    <property type="match status" value="1"/>
</dbReference>
<gene>
    <name evidence="3" type="ORF">ATN00_19395</name>
</gene>
<dbReference type="Gene3D" id="3.40.50.2000">
    <property type="entry name" value="Glycogen Phosphorylase B"/>
    <property type="match status" value="2"/>
</dbReference>
<keyword evidence="3" id="KW-0378">Hydrolase</keyword>
<dbReference type="PANTHER" id="PTHR45947:SF3">
    <property type="entry name" value="SULFOQUINOVOSYL TRANSFERASE SQD2"/>
    <property type="match status" value="1"/>
</dbReference>
<evidence type="ECO:0000259" key="1">
    <source>
        <dbReference type="Pfam" id="PF00534"/>
    </source>
</evidence>
<dbReference type="Proteomes" id="UP000056968">
    <property type="component" value="Chromosome"/>
</dbReference>
<accession>A0A0S3F383</accession>
<dbReference type="InterPro" id="IPR028098">
    <property type="entry name" value="Glyco_trans_4-like_N"/>
</dbReference>
<dbReference type="InterPro" id="IPR001296">
    <property type="entry name" value="Glyco_trans_1"/>
</dbReference>
<dbReference type="OrthoDB" id="258796at2"/>
<evidence type="ECO:0000259" key="2">
    <source>
        <dbReference type="Pfam" id="PF13439"/>
    </source>
</evidence>
<evidence type="ECO:0000313" key="3">
    <source>
        <dbReference type="EMBL" id="ALR22155.1"/>
    </source>
</evidence>
<dbReference type="GO" id="GO:0016787">
    <property type="term" value="F:hydrolase activity"/>
    <property type="evidence" value="ECO:0007669"/>
    <property type="project" value="UniProtKB-KW"/>
</dbReference>
<dbReference type="Pfam" id="PF13439">
    <property type="entry name" value="Glyco_transf_4"/>
    <property type="match status" value="1"/>
</dbReference>